<feature type="chain" id="PRO_5032900157" description="Protein kinase domain-containing protein" evidence="1">
    <location>
        <begin position="25"/>
        <end position="105"/>
    </location>
</feature>
<dbReference type="EMBL" id="NMUH01000528">
    <property type="protein sequence ID" value="MQL80817.1"/>
    <property type="molecule type" value="Genomic_DNA"/>
</dbReference>
<keyword evidence="3" id="KW-1185">Reference proteome</keyword>
<evidence type="ECO:0008006" key="4">
    <source>
        <dbReference type="Google" id="ProtNLM"/>
    </source>
</evidence>
<dbReference type="AlphaFoldDB" id="A0A843UF41"/>
<comment type="caution">
    <text evidence="2">The sequence shown here is derived from an EMBL/GenBank/DDBJ whole genome shotgun (WGS) entry which is preliminary data.</text>
</comment>
<accession>A0A843UF41</accession>
<evidence type="ECO:0000313" key="2">
    <source>
        <dbReference type="EMBL" id="MQL80817.1"/>
    </source>
</evidence>
<dbReference type="Proteomes" id="UP000652761">
    <property type="component" value="Unassembled WGS sequence"/>
</dbReference>
<sequence>MDTSRRTGPQLVLFSSASLLGAWAGVPKGARLGPADVWSAGVMLFLDLVEVERQLDLSSMAARLRGSLVLFVQVKESRRFLVPLLVRDRTVAESALRHQQNSRDR</sequence>
<gene>
    <name evidence="2" type="ORF">Taro_013269</name>
</gene>
<name>A0A843UF41_COLES</name>
<reference evidence="2" key="1">
    <citation type="submission" date="2017-07" db="EMBL/GenBank/DDBJ databases">
        <title>Taro Niue Genome Assembly and Annotation.</title>
        <authorList>
            <person name="Atibalentja N."/>
            <person name="Keating K."/>
            <person name="Fields C.J."/>
        </authorList>
    </citation>
    <scope>NUCLEOTIDE SEQUENCE</scope>
    <source>
        <strain evidence="2">Niue_2</strain>
        <tissue evidence="2">Leaf</tissue>
    </source>
</reference>
<feature type="signal peptide" evidence="1">
    <location>
        <begin position="1"/>
        <end position="24"/>
    </location>
</feature>
<protein>
    <recommendedName>
        <fullName evidence="4">Protein kinase domain-containing protein</fullName>
    </recommendedName>
</protein>
<keyword evidence="1" id="KW-0732">Signal</keyword>
<proteinExistence type="predicted"/>
<evidence type="ECO:0000313" key="3">
    <source>
        <dbReference type="Proteomes" id="UP000652761"/>
    </source>
</evidence>
<organism evidence="2 3">
    <name type="scientific">Colocasia esculenta</name>
    <name type="common">Wild taro</name>
    <name type="synonym">Arum esculentum</name>
    <dbReference type="NCBI Taxonomy" id="4460"/>
    <lineage>
        <taxon>Eukaryota</taxon>
        <taxon>Viridiplantae</taxon>
        <taxon>Streptophyta</taxon>
        <taxon>Embryophyta</taxon>
        <taxon>Tracheophyta</taxon>
        <taxon>Spermatophyta</taxon>
        <taxon>Magnoliopsida</taxon>
        <taxon>Liliopsida</taxon>
        <taxon>Araceae</taxon>
        <taxon>Aroideae</taxon>
        <taxon>Colocasieae</taxon>
        <taxon>Colocasia</taxon>
    </lineage>
</organism>
<evidence type="ECO:0000256" key="1">
    <source>
        <dbReference type="SAM" id="SignalP"/>
    </source>
</evidence>